<evidence type="ECO:0000256" key="3">
    <source>
        <dbReference type="ARBA" id="ARBA00022729"/>
    </source>
</evidence>
<feature type="region of interest" description="Disordered" evidence="6">
    <location>
        <begin position="255"/>
        <end position="276"/>
    </location>
</feature>
<evidence type="ECO:0000256" key="1">
    <source>
        <dbReference type="ARBA" id="ARBA00004167"/>
    </source>
</evidence>
<accession>A0ABM4B682</accession>
<feature type="chain" id="PRO_5046062525" evidence="7">
    <location>
        <begin position="20"/>
        <end position="276"/>
    </location>
</feature>
<feature type="compositionally biased region" description="Acidic residues" evidence="6">
    <location>
        <begin position="39"/>
        <end position="49"/>
    </location>
</feature>
<evidence type="ECO:0000256" key="6">
    <source>
        <dbReference type="SAM" id="MobiDB-lite"/>
    </source>
</evidence>
<keyword evidence="8" id="KW-1185">Reference proteome</keyword>
<keyword evidence="2" id="KW-0812">Transmembrane</keyword>
<proteinExistence type="predicted"/>
<evidence type="ECO:0000256" key="7">
    <source>
        <dbReference type="SAM" id="SignalP"/>
    </source>
</evidence>
<keyword evidence="4" id="KW-1133">Transmembrane helix</keyword>
<keyword evidence="3 7" id="KW-0732">Signal</keyword>
<evidence type="ECO:0000256" key="5">
    <source>
        <dbReference type="ARBA" id="ARBA00023136"/>
    </source>
</evidence>
<name>A0ABM4B682_HYDVU</name>
<feature type="compositionally biased region" description="Acidic residues" evidence="6">
    <location>
        <begin position="86"/>
        <end position="96"/>
    </location>
</feature>
<reference evidence="9" key="2">
    <citation type="submission" date="2025-08" db="UniProtKB">
        <authorList>
            <consortium name="RefSeq"/>
        </authorList>
    </citation>
    <scope>IDENTIFICATION</scope>
</reference>
<dbReference type="Proteomes" id="UP001652625">
    <property type="component" value="Chromosome 01"/>
</dbReference>
<keyword evidence="5" id="KW-0472">Membrane</keyword>
<evidence type="ECO:0000256" key="2">
    <source>
        <dbReference type="ARBA" id="ARBA00022692"/>
    </source>
</evidence>
<dbReference type="RefSeq" id="XP_065644346.1">
    <property type="nucleotide sequence ID" value="XM_065788274.1"/>
</dbReference>
<evidence type="ECO:0000313" key="8">
    <source>
        <dbReference type="Proteomes" id="UP001652625"/>
    </source>
</evidence>
<protein>
    <submittedName>
        <fullName evidence="9">Uncharacterized protein LOC100209382</fullName>
    </submittedName>
</protein>
<evidence type="ECO:0000256" key="4">
    <source>
        <dbReference type="ARBA" id="ARBA00022989"/>
    </source>
</evidence>
<reference evidence="8" key="1">
    <citation type="submission" date="2025-05" db="UniProtKB">
        <authorList>
            <consortium name="RefSeq"/>
        </authorList>
    </citation>
    <scope>NUCLEOTIDE SEQUENCE [LARGE SCALE GENOMIC DNA]</scope>
</reference>
<feature type="signal peptide" evidence="7">
    <location>
        <begin position="1"/>
        <end position="19"/>
    </location>
</feature>
<dbReference type="GeneID" id="100209382"/>
<organism evidence="8 9">
    <name type="scientific">Hydra vulgaris</name>
    <name type="common">Hydra</name>
    <name type="synonym">Hydra attenuata</name>
    <dbReference type="NCBI Taxonomy" id="6087"/>
    <lineage>
        <taxon>Eukaryota</taxon>
        <taxon>Metazoa</taxon>
        <taxon>Cnidaria</taxon>
        <taxon>Hydrozoa</taxon>
        <taxon>Hydroidolina</taxon>
        <taxon>Anthoathecata</taxon>
        <taxon>Aplanulata</taxon>
        <taxon>Hydridae</taxon>
        <taxon>Hydra</taxon>
    </lineage>
</organism>
<feature type="compositionally biased region" description="Low complexity" evidence="6">
    <location>
        <begin position="25"/>
        <end position="38"/>
    </location>
</feature>
<dbReference type="PANTHER" id="PTHR16059:SF25">
    <property type="entry name" value="LYSOZYME"/>
    <property type="match status" value="1"/>
</dbReference>
<dbReference type="PANTHER" id="PTHR16059">
    <property type="entry name" value="ANTHRAX TOXIN RECEPTOR"/>
    <property type="match status" value="1"/>
</dbReference>
<comment type="subcellular location">
    <subcellularLocation>
        <location evidence="1">Membrane</location>
        <topology evidence="1">Single-pass membrane protein</topology>
    </subcellularLocation>
</comment>
<evidence type="ECO:0000313" key="9">
    <source>
        <dbReference type="RefSeq" id="XP_065644346.1"/>
    </source>
</evidence>
<sequence>MAKILWVVLIAFCILVVESKKKAAETPAKTPETPAAPQAEEESTPEEEDTDKKTEEKTEDDDAVEEKKEGVAKKEEEKEDTKSEEAAEASSDDDGVENAPEMACNLKFKRVGCYADNNKKERPLRSYIMSDADIGTVSKKGKLPKGDKFNIELPKFACKCANEAINAGNAVFGLQNLAECWTGPDDSKYDRDGASEECVTFNYAPCSPTSEMCAGKKHANFVYYVDTPEHTKTKEEIAKEYKEYKKKVAAYRKRLAAKKKSSKKQKAKKVKKTKKE</sequence>
<gene>
    <name evidence="9" type="primary">LOC100209382</name>
</gene>
<feature type="region of interest" description="Disordered" evidence="6">
    <location>
        <begin position="21"/>
        <end position="98"/>
    </location>
</feature>
<feature type="compositionally biased region" description="Basic and acidic residues" evidence="6">
    <location>
        <begin position="65"/>
        <end position="85"/>
    </location>
</feature>